<proteinExistence type="predicted"/>
<evidence type="ECO:0000313" key="2">
    <source>
        <dbReference type="Proteomes" id="UP001595733"/>
    </source>
</evidence>
<feature type="non-terminal residue" evidence="1">
    <location>
        <position position="126"/>
    </location>
</feature>
<dbReference type="Proteomes" id="UP001595733">
    <property type="component" value="Unassembled WGS sequence"/>
</dbReference>
<reference evidence="2" key="1">
    <citation type="journal article" date="2019" name="Int. J. Syst. Evol. Microbiol.">
        <title>The Global Catalogue of Microorganisms (GCM) 10K type strain sequencing project: providing services to taxonomists for standard genome sequencing and annotation.</title>
        <authorList>
            <consortium name="The Broad Institute Genomics Platform"/>
            <consortium name="The Broad Institute Genome Sequencing Center for Infectious Disease"/>
            <person name="Wu L."/>
            <person name="Ma J."/>
        </authorList>
    </citation>
    <scope>NUCLEOTIDE SEQUENCE [LARGE SCALE GENOMIC DNA]</scope>
    <source>
        <strain evidence="2">CCUG 50353</strain>
    </source>
</reference>
<sequence>MTKNTTFQKLIQNFLSDVELQEILAEFEFEDKARKCTVSVLLSYLTGAAMNGWKSFGHAADVGPSAGLVPLDHSSLSKTVTHLDYAIMKRVFEVISGKLNRAARRRLKIPGSLLSIDSTTITVGKT</sequence>
<protein>
    <submittedName>
        <fullName evidence="1">IS4 family transposase</fullName>
    </submittedName>
</protein>
<keyword evidence="2" id="KW-1185">Reference proteome</keyword>
<dbReference type="EMBL" id="JBHSEF010000018">
    <property type="protein sequence ID" value="MFC4354798.1"/>
    <property type="molecule type" value="Genomic_DNA"/>
</dbReference>
<gene>
    <name evidence="1" type="ORF">ACFO0S_06960</name>
</gene>
<comment type="caution">
    <text evidence="1">The sequence shown here is derived from an EMBL/GenBank/DDBJ whole genome shotgun (WGS) entry which is preliminary data.</text>
</comment>
<accession>A0ABV8UW86</accession>
<organism evidence="1 2">
    <name type="scientific">Chryseomicrobium palamuruense</name>
    <dbReference type="NCBI Taxonomy" id="682973"/>
    <lineage>
        <taxon>Bacteria</taxon>
        <taxon>Bacillati</taxon>
        <taxon>Bacillota</taxon>
        <taxon>Bacilli</taxon>
        <taxon>Bacillales</taxon>
        <taxon>Caryophanaceae</taxon>
        <taxon>Chryseomicrobium</taxon>
    </lineage>
</organism>
<evidence type="ECO:0000313" key="1">
    <source>
        <dbReference type="EMBL" id="MFC4354798.1"/>
    </source>
</evidence>
<name>A0ABV8UW86_9BACL</name>